<dbReference type="Gene3D" id="2.60.40.10">
    <property type="entry name" value="Immunoglobulins"/>
    <property type="match status" value="1"/>
</dbReference>
<sequence>MTNWYKTGRSTQRWQKLALAALLAGGATAAQAQGLDYGPAGSQNVAGTYTDLGTTGTAITVANNDDANSAVIPIGFSFTFNRTAFTDFVLNTNGLIKLGTTAPAANITNYIAAPDVNIIAPLGGVDLAGSPNQTASPTEFRVATTGTAGSRVCTIQWENLADKTAQFATMQFQVKLYEGSNRIEFVYGTWTAGTAAPVGIGFLVGLKGSSANLTDRLFAQKASSATAWTTTIFVTDSGGLIPPHFTRNTFLPDAGRTYRFDRVTCAPVSGVYITPNATTAQVVYNAPSTSATYSLIYGAPGFNPATGGTTVAATASPANLTGLTPSTTYQVYVRSTCSATEQSLSGPYTLTTLCNPTAVTTFPYTENFDAVASGVLPCGISVANTNADTVSWKNRNNVPGSQGPIVVASSAPNAMTYYYNEDATTAGNDWFYTPPLLLRTGNRYQLSFKYRTSGNTLYPESMEVKYGSSASPAGQTTTLWSSSSIVANTYLDANATSTIPVLPITPTATGNYYIGFHAMSAADQFYIAVDNLQVTATAITGTSAALDYAINVFPNPSTGFFNLDIKGANAKGAMQVEVMNSLGQIVHTASVRDNQLNKLDLSNLAGGMYVLKVKSGNDFSVRNISIQK</sequence>
<evidence type="ECO:0000313" key="4">
    <source>
        <dbReference type="Proteomes" id="UP000831785"/>
    </source>
</evidence>
<dbReference type="NCBIfam" id="TIGR04183">
    <property type="entry name" value="Por_Secre_tail"/>
    <property type="match status" value="1"/>
</dbReference>
<dbReference type="Proteomes" id="UP000831785">
    <property type="component" value="Chromosome"/>
</dbReference>
<evidence type="ECO:0000259" key="2">
    <source>
        <dbReference type="Pfam" id="PF18962"/>
    </source>
</evidence>
<gene>
    <name evidence="3" type="ORF">MUN80_07860</name>
</gene>
<evidence type="ECO:0000256" key="1">
    <source>
        <dbReference type="SAM" id="SignalP"/>
    </source>
</evidence>
<dbReference type="RefSeq" id="WP_244721955.1">
    <property type="nucleotide sequence ID" value="NZ_CP095049.1"/>
</dbReference>
<keyword evidence="4" id="KW-1185">Reference proteome</keyword>
<organism evidence="3 4">
    <name type="scientific">Hymenobacter cellulosivorans</name>
    <dbReference type="NCBI Taxonomy" id="2932249"/>
    <lineage>
        <taxon>Bacteria</taxon>
        <taxon>Pseudomonadati</taxon>
        <taxon>Bacteroidota</taxon>
        <taxon>Cytophagia</taxon>
        <taxon>Cytophagales</taxon>
        <taxon>Hymenobacteraceae</taxon>
        <taxon>Hymenobacter</taxon>
    </lineage>
</organism>
<feature type="domain" description="Secretion system C-terminal sorting" evidence="2">
    <location>
        <begin position="552"/>
        <end position="624"/>
    </location>
</feature>
<dbReference type="Gene3D" id="2.60.120.200">
    <property type="match status" value="1"/>
</dbReference>
<dbReference type="SUPFAM" id="SSF49265">
    <property type="entry name" value="Fibronectin type III"/>
    <property type="match status" value="1"/>
</dbReference>
<dbReference type="NCBIfam" id="NF038128">
    <property type="entry name" value="choice_anch_J"/>
    <property type="match status" value="1"/>
</dbReference>
<dbReference type="InterPro" id="IPR026444">
    <property type="entry name" value="Secre_tail"/>
</dbReference>
<keyword evidence="1" id="KW-0732">Signal</keyword>
<evidence type="ECO:0000313" key="3">
    <source>
        <dbReference type="EMBL" id="UOQ54659.1"/>
    </source>
</evidence>
<name>A0ABY4FFD2_9BACT</name>
<dbReference type="InterPro" id="IPR013783">
    <property type="entry name" value="Ig-like_fold"/>
</dbReference>
<proteinExistence type="predicted"/>
<dbReference type="Pfam" id="PF18962">
    <property type="entry name" value="Por_Secre_tail"/>
    <property type="match status" value="1"/>
</dbReference>
<reference evidence="3 4" key="1">
    <citation type="submission" date="2022-04" db="EMBL/GenBank/DDBJ databases">
        <title>Hymenobacter sp. isolated from the air.</title>
        <authorList>
            <person name="Won M."/>
            <person name="Lee C.-M."/>
            <person name="Woen H.-Y."/>
            <person name="Kwon S.-W."/>
        </authorList>
    </citation>
    <scope>NUCLEOTIDE SEQUENCE [LARGE SCALE GENOMIC DNA]</scope>
    <source>
        <strain evidence="4">5116 S-27</strain>
    </source>
</reference>
<feature type="signal peptide" evidence="1">
    <location>
        <begin position="1"/>
        <end position="32"/>
    </location>
</feature>
<accession>A0ABY4FFD2</accession>
<dbReference type="InterPro" id="IPR036116">
    <property type="entry name" value="FN3_sf"/>
</dbReference>
<dbReference type="EMBL" id="CP095049">
    <property type="protein sequence ID" value="UOQ54659.1"/>
    <property type="molecule type" value="Genomic_DNA"/>
</dbReference>
<protein>
    <submittedName>
        <fullName evidence="3">T9SS type A sorting domain-containing protein</fullName>
    </submittedName>
</protein>
<feature type="chain" id="PRO_5047154275" evidence="1">
    <location>
        <begin position="33"/>
        <end position="628"/>
    </location>
</feature>